<proteinExistence type="predicted"/>
<reference evidence="1" key="2">
    <citation type="journal article" date="2020" name="Nat. Commun.">
        <title>Large-scale genome sequencing of mycorrhizal fungi provides insights into the early evolution of symbiotic traits.</title>
        <authorList>
            <person name="Miyauchi S."/>
            <person name="Kiss E."/>
            <person name="Kuo A."/>
            <person name="Drula E."/>
            <person name="Kohler A."/>
            <person name="Sanchez-Garcia M."/>
            <person name="Morin E."/>
            <person name="Andreopoulos B."/>
            <person name="Barry K.W."/>
            <person name="Bonito G."/>
            <person name="Buee M."/>
            <person name="Carver A."/>
            <person name="Chen C."/>
            <person name="Cichocki N."/>
            <person name="Clum A."/>
            <person name="Culley D."/>
            <person name="Crous P.W."/>
            <person name="Fauchery L."/>
            <person name="Girlanda M."/>
            <person name="Hayes R.D."/>
            <person name="Keri Z."/>
            <person name="LaButti K."/>
            <person name="Lipzen A."/>
            <person name="Lombard V."/>
            <person name="Magnuson J."/>
            <person name="Maillard F."/>
            <person name="Murat C."/>
            <person name="Nolan M."/>
            <person name="Ohm R.A."/>
            <person name="Pangilinan J."/>
            <person name="Pereira M.F."/>
            <person name="Perotto S."/>
            <person name="Peter M."/>
            <person name="Pfister S."/>
            <person name="Riley R."/>
            <person name="Sitrit Y."/>
            <person name="Stielow J.B."/>
            <person name="Szollosi G."/>
            <person name="Zifcakova L."/>
            <person name="Stursova M."/>
            <person name="Spatafora J.W."/>
            <person name="Tedersoo L."/>
            <person name="Vaario L.M."/>
            <person name="Yamada A."/>
            <person name="Yan M."/>
            <person name="Wang P."/>
            <person name="Xu J."/>
            <person name="Bruns T."/>
            <person name="Baldrian P."/>
            <person name="Vilgalys R."/>
            <person name="Dunand C."/>
            <person name="Henrissat B."/>
            <person name="Grigoriev I.V."/>
            <person name="Hibbett D."/>
            <person name="Nagy L.G."/>
            <person name="Martin F.M."/>
        </authorList>
    </citation>
    <scope>NUCLEOTIDE SEQUENCE</scope>
    <source>
        <strain evidence="1">BED1</strain>
    </source>
</reference>
<name>A0AAD4BCA3_BOLED</name>
<dbReference type="EMBL" id="WHUW01000166">
    <property type="protein sequence ID" value="KAF8419960.1"/>
    <property type="molecule type" value="Genomic_DNA"/>
</dbReference>
<dbReference type="AlphaFoldDB" id="A0AAD4BCA3"/>
<gene>
    <name evidence="1" type="ORF">L210DRAFT_982768</name>
</gene>
<organism evidence="1 2">
    <name type="scientific">Boletus edulis BED1</name>
    <dbReference type="NCBI Taxonomy" id="1328754"/>
    <lineage>
        <taxon>Eukaryota</taxon>
        <taxon>Fungi</taxon>
        <taxon>Dikarya</taxon>
        <taxon>Basidiomycota</taxon>
        <taxon>Agaricomycotina</taxon>
        <taxon>Agaricomycetes</taxon>
        <taxon>Agaricomycetidae</taxon>
        <taxon>Boletales</taxon>
        <taxon>Boletineae</taxon>
        <taxon>Boletaceae</taxon>
        <taxon>Boletoideae</taxon>
        <taxon>Boletus</taxon>
    </lineage>
</organism>
<keyword evidence="2" id="KW-1185">Reference proteome</keyword>
<evidence type="ECO:0000313" key="1">
    <source>
        <dbReference type="EMBL" id="KAF8419960.1"/>
    </source>
</evidence>
<sequence length="155" mass="17056">MSATTSLPCSNIKPFCTGITAPHRPLRDPFTTNPEPQKRYRMLGIGAGIGRVTADVLHLISDVVHDPSTTNPEPQKRYRMLDIGAGIGHVTADILHLVLDVVRDLSTTNPEPQKRYRMLDISAGIGCVTVDVLHLVSDIVLLRGYLGQEYFVLLL</sequence>
<comment type="caution">
    <text evidence="1">The sequence shown here is derived from an EMBL/GenBank/DDBJ whole genome shotgun (WGS) entry which is preliminary data.</text>
</comment>
<dbReference type="Proteomes" id="UP001194468">
    <property type="component" value="Unassembled WGS sequence"/>
</dbReference>
<protein>
    <submittedName>
        <fullName evidence="1">Uncharacterized protein</fullName>
    </submittedName>
</protein>
<accession>A0AAD4BCA3</accession>
<evidence type="ECO:0000313" key="2">
    <source>
        <dbReference type="Proteomes" id="UP001194468"/>
    </source>
</evidence>
<reference evidence="1" key="1">
    <citation type="submission" date="2019-10" db="EMBL/GenBank/DDBJ databases">
        <authorList>
            <consortium name="DOE Joint Genome Institute"/>
            <person name="Kuo A."/>
            <person name="Miyauchi S."/>
            <person name="Kiss E."/>
            <person name="Drula E."/>
            <person name="Kohler A."/>
            <person name="Sanchez-Garcia M."/>
            <person name="Andreopoulos B."/>
            <person name="Barry K.W."/>
            <person name="Bonito G."/>
            <person name="Buee M."/>
            <person name="Carver A."/>
            <person name="Chen C."/>
            <person name="Cichocki N."/>
            <person name="Clum A."/>
            <person name="Culley D."/>
            <person name="Crous P.W."/>
            <person name="Fauchery L."/>
            <person name="Girlanda M."/>
            <person name="Hayes R."/>
            <person name="Keri Z."/>
            <person name="LaButti K."/>
            <person name="Lipzen A."/>
            <person name="Lombard V."/>
            <person name="Magnuson J."/>
            <person name="Maillard F."/>
            <person name="Morin E."/>
            <person name="Murat C."/>
            <person name="Nolan M."/>
            <person name="Ohm R."/>
            <person name="Pangilinan J."/>
            <person name="Pereira M."/>
            <person name="Perotto S."/>
            <person name="Peter M."/>
            <person name="Riley R."/>
            <person name="Sitrit Y."/>
            <person name="Stielow B."/>
            <person name="Szollosi G."/>
            <person name="Zifcakova L."/>
            <person name="Stursova M."/>
            <person name="Spatafora J.W."/>
            <person name="Tedersoo L."/>
            <person name="Vaario L.-M."/>
            <person name="Yamada A."/>
            <person name="Yan M."/>
            <person name="Wang P."/>
            <person name="Xu J."/>
            <person name="Bruns T."/>
            <person name="Baldrian P."/>
            <person name="Vilgalys R."/>
            <person name="Henrissat B."/>
            <person name="Grigoriev I.V."/>
            <person name="Hibbett D."/>
            <person name="Nagy L.G."/>
            <person name="Martin F.M."/>
        </authorList>
    </citation>
    <scope>NUCLEOTIDE SEQUENCE</scope>
    <source>
        <strain evidence="1">BED1</strain>
    </source>
</reference>